<dbReference type="WBParaSite" id="ACRNAN_scaffold98.g23079.t1">
    <property type="protein sequence ID" value="ACRNAN_scaffold98.g23079.t1"/>
    <property type="gene ID" value="ACRNAN_scaffold98.g23079"/>
</dbReference>
<dbReference type="SUPFAM" id="SSF53098">
    <property type="entry name" value="Ribonuclease H-like"/>
    <property type="match status" value="1"/>
</dbReference>
<proteinExistence type="predicted"/>
<dbReference type="AlphaFoldDB" id="A0A914ES37"/>
<dbReference type="GO" id="GO:0003676">
    <property type="term" value="F:nucleic acid binding"/>
    <property type="evidence" value="ECO:0007669"/>
    <property type="project" value="InterPro"/>
</dbReference>
<accession>A0A914ES37</accession>
<evidence type="ECO:0000313" key="2">
    <source>
        <dbReference type="WBParaSite" id="ACRNAN_scaffold98.g23079.t1"/>
    </source>
</evidence>
<keyword evidence="1" id="KW-1185">Reference proteome</keyword>
<dbReference type="InterPro" id="IPR036397">
    <property type="entry name" value="RNaseH_sf"/>
</dbReference>
<reference evidence="2" key="1">
    <citation type="submission" date="2022-11" db="UniProtKB">
        <authorList>
            <consortium name="WormBaseParasite"/>
        </authorList>
    </citation>
    <scope>IDENTIFICATION</scope>
</reference>
<organism evidence="1 2">
    <name type="scientific">Acrobeloides nanus</name>
    <dbReference type="NCBI Taxonomy" id="290746"/>
    <lineage>
        <taxon>Eukaryota</taxon>
        <taxon>Metazoa</taxon>
        <taxon>Ecdysozoa</taxon>
        <taxon>Nematoda</taxon>
        <taxon>Chromadorea</taxon>
        <taxon>Rhabditida</taxon>
        <taxon>Tylenchina</taxon>
        <taxon>Cephalobomorpha</taxon>
        <taxon>Cephaloboidea</taxon>
        <taxon>Cephalobidae</taxon>
        <taxon>Acrobeloides</taxon>
    </lineage>
</organism>
<dbReference type="Gene3D" id="3.30.420.10">
    <property type="entry name" value="Ribonuclease H-like superfamily/Ribonuclease H"/>
    <property type="match status" value="1"/>
</dbReference>
<dbReference type="InterPro" id="IPR012337">
    <property type="entry name" value="RNaseH-like_sf"/>
</dbReference>
<dbReference type="Proteomes" id="UP000887540">
    <property type="component" value="Unplaced"/>
</dbReference>
<name>A0A914ES37_9BILA</name>
<protein>
    <submittedName>
        <fullName evidence="2">Integrase catalytic domain-containing protein</fullName>
    </submittedName>
</protein>
<evidence type="ECO:0000313" key="1">
    <source>
        <dbReference type="Proteomes" id="UP000887540"/>
    </source>
</evidence>
<sequence length="108" mass="12015">MAATKKPRNGNERPSANIFATFGAPRILHSDNGKEFANKLVNELPQAGINGPNVEALFRTAVGADSLIETQVLMIEYPILRSQDCRLEIGYPILSQITCLWIEYPTQR</sequence>